<reference evidence="10 11" key="1">
    <citation type="submission" date="2018-03" db="EMBL/GenBank/DDBJ databases">
        <title>Pantoea intestinalis SRCM103226 isolated form the mealworm.</title>
        <authorList>
            <person name="Jeong D.-Y."/>
            <person name="Kim J.W."/>
        </authorList>
    </citation>
    <scope>NUCLEOTIDE SEQUENCE [LARGE SCALE GENOMIC DNA]</scope>
    <source>
        <strain evidence="10 11">SRCM103226</strain>
    </source>
</reference>
<evidence type="ECO:0000256" key="4">
    <source>
        <dbReference type="ARBA" id="ARBA00022692"/>
    </source>
</evidence>
<keyword evidence="2" id="KW-1003">Cell membrane</keyword>
<keyword evidence="10" id="KW-0378">Hydrolase</keyword>
<gene>
    <name evidence="10" type="primary">glpG</name>
    <name evidence="10" type="ORF">C7M51_03827</name>
</gene>
<protein>
    <submittedName>
        <fullName evidence="10">Rhomboid protease GlpG</fullName>
        <ecNumber evidence="10">3.4.21.105</ecNumber>
    </submittedName>
</protein>
<evidence type="ECO:0000313" key="11">
    <source>
        <dbReference type="Proteomes" id="UP000464053"/>
    </source>
</evidence>
<dbReference type="EC" id="3.4.21.105" evidence="10"/>
<dbReference type="NCBIfam" id="TIGR04239">
    <property type="entry name" value="rhombo_GlpG"/>
    <property type="match status" value="1"/>
</dbReference>
<evidence type="ECO:0000256" key="6">
    <source>
        <dbReference type="ARBA" id="ARBA00023136"/>
    </source>
</evidence>
<keyword evidence="6 7" id="KW-0472">Membrane</keyword>
<dbReference type="Proteomes" id="UP000464053">
    <property type="component" value="Chromosome"/>
</dbReference>
<dbReference type="PANTHER" id="PTHR43066">
    <property type="entry name" value="RHOMBOID-RELATED PROTEIN"/>
    <property type="match status" value="1"/>
</dbReference>
<dbReference type="OrthoDB" id="9778341at2"/>
<evidence type="ECO:0000259" key="8">
    <source>
        <dbReference type="Pfam" id="PF01694"/>
    </source>
</evidence>
<evidence type="ECO:0000256" key="2">
    <source>
        <dbReference type="ARBA" id="ARBA00022475"/>
    </source>
</evidence>
<dbReference type="Gene3D" id="1.20.1540.10">
    <property type="entry name" value="Rhomboid-like"/>
    <property type="match status" value="1"/>
</dbReference>
<feature type="transmembrane region" description="Helical" evidence="7">
    <location>
        <begin position="172"/>
        <end position="189"/>
    </location>
</feature>
<feature type="domain" description="Peptidase S54 rhomboid" evidence="8">
    <location>
        <begin position="134"/>
        <end position="268"/>
    </location>
</feature>
<dbReference type="InterPro" id="IPR022732">
    <property type="entry name" value="Peptidase_S54_GlpG_N"/>
</dbReference>
<dbReference type="GO" id="GO:0004252">
    <property type="term" value="F:serine-type endopeptidase activity"/>
    <property type="evidence" value="ECO:0007669"/>
    <property type="project" value="InterPro"/>
</dbReference>
<keyword evidence="10" id="KW-0645">Protease</keyword>
<keyword evidence="3" id="KW-0997">Cell inner membrane</keyword>
<evidence type="ECO:0000256" key="1">
    <source>
        <dbReference type="ARBA" id="ARBA00004141"/>
    </source>
</evidence>
<dbReference type="SUPFAM" id="SSF144091">
    <property type="entry name" value="Rhomboid-like"/>
    <property type="match status" value="1"/>
</dbReference>
<name>A0A6P1Q384_9GAMM</name>
<dbReference type="KEGG" id="mint:C7M51_03827"/>
<dbReference type="AlphaFoldDB" id="A0A6P1Q384"/>
<feature type="transmembrane region" description="Helical" evidence="7">
    <location>
        <begin position="142"/>
        <end position="160"/>
    </location>
</feature>
<dbReference type="InterPro" id="IPR035952">
    <property type="entry name" value="Rhomboid-like_sf"/>
</dbReference>
<accession>A0A6P1Q384</accession>
<dbReference type="GO" id="GO:0016020">
    <property type="term" value="C:membrane"/>
    <property type="evidence" value="ECO:0007669"/>
    <property type="project" value="UniProtKB-SubCell"/>
</dbReference>
<dbReference type="Pfam" id="PF01694">
    <property type="entry name" value="Rhomboid"/>
    <property type="match status" value="1"/>
</dbReference>
<keyword evidence="5 7" id="KW-1133">Transmembrane helix</keyword>
<keyword evidence="4 7" id="KW-0812">Transmembrane</keyword>
<evidence type="ECO:0000259" key="9">
    <source>
        <dbReference type="Pfam" id="PF12122"/>
    </source>
</evidence>
<evidence type="ECO:0000256" key="3">
    <source>
        <dbReference type="ARBA" id="ARBA00022519"/>
    </source>
</evidence>
<dbReference type="PANTHER" id="PTHR43066:SF26">
    <property type="entry name" value="RHOMBOID PROTEASE GLPG"/>
    <property type="match status" value="1"/>
</dbReference>
<dbReference type="EMBL" id="CP028271">
    <property type="protein sequence ID" value="QHM73480.1"/>
    <property type="molecule type" value="Genomic_DNA"/>
</dbReference>
<evidence type="ECO:0000313" key="10">
    <source>
        <dbReference type="EMBL" id="QHM73480.1"/>
    </source>
</evidence>
<dbReference type="InterPro" id="IPR038236">
    <property type="entry name" value="GlpG_N_sf"/>
</dbReference>
<feature type="transmembrane region" description="Helical" evidence="7">
    <location>
        <begin position="247"/>
        <end position="266"/>
    </location>
</feature>
<evidence type="ECO:0000256" key="7">
    <source>
        <dbReference type="SAM" id="Phobius"/>
    </source>
</evidence>
<dbReference type="Gene3D" id="3.30.70.2350">
    <property type="match status" value="1"/>
</dbReference>
<proteinExistence type="predicted"/>
<organism evidence="10 11">
    <name type="scientific">Mixta intestinalis</name>
    <dbReference type="NCBI Taxonomy" id="1615494"/>
    <lineage>
        <taxon>Bacteria</taxon>
        <taxon>Pseudomonadati</taxon>
        <taxon>Pseudomonadota</taxon>
        <taxon>Gammaproteobacteria</taxon>
        <taxon>Enterobacterales</taxon>
        <taxon>Erwiniaceae</taxon>
        <taxon>Mixta</taxon>
    </lineage>
</organism>
<feature type="transmembrane region" description="Helical" evidence="7">
    <location>
        <begin position="224"/>
        <end position="241"/>
    </location>
</feature>
<comment type="subcellular location">
    <subcellularLocation>
        <location evidence="1">Membrane</location>
        <topology evidence="1">Multi-pass membrane protein</topology>
    </subcellularLocation>
</comment>
<feature type="transmembrane region" description="Helical" evidence="7">
    <location>
        <begin position="195"/>
        <end position="212"/>
    </location>
</feature>
<dbReference type="Pfam" id="PF12122">
    <property type="entry name" value="Rhomboid_N"/>
    <property type="match status" value="1"/>
</dbReference>
<sequence>MIRLTGFANPRMAQSFVDYMAIRGIPLYMAQEDRLTLLLEDDTKQEMVENELKQFLNDPQQPRYRAASWQSGHIDRGLLWQGESLLALLRQRAGPFTMTLSLLCCVIFFAMWLFGDLTMLAWLGWRMDGGQFSQPWRWFSHILLHLTLLHLVFNLLWWWYIGGMIEKHLGSSKLLVITLISALLGGWLQAEYSEISFSGLTCVVYTLMGYAWLRGERDTEGDVFLPRGLIVFTVLWFAISYSGILGASASIACIFCLTAGLVMAFIDTRHQRYR</sequence>
<dbReference type="GO" id="GO:0006508">
    <property type="term" value="P:proteolysis"/>
    <property type="evidence" value="ECO:0007669"/>
    <property type="project" value="UniProtKB-KW"/>
</dbReference>
<feature type="domain" description="Peptidase S54 GlpG peptidase N-terminal" evidence="9">
    <location>
        <begin position="1"/>
        <end position="81"/>
    </location>
</feature>
<evidence type="ECO:0000256" key="5">
    <source>
        <dbReference type="ARBA" id="ARBA00022989"/>
    </source>
</evidence>
<dbReference type="InterPro" id="IPR022764">
    <property type="entry name" value="Peptidase_S54_rhomboid_dom"/>
</dbReference>
<feature type="transmembrane region" description="Helical" evidence="7">
    <location>
        <begin position="100"/>
        <end position="122"/>
    </location>
</feature>
<dbReference type="RefSeq" id="WP_160623124.1">
    <property type="nucleotide sequence ID" value="NZ_CP028271.1"/>
</dbReference>
<dbReference type="NCBIfam" id="NF008155">
    <property type="entry name" value="PRK10907.1"/>
    <property type="match status" value="1"/>
</dbReference>
<keyword evidence="11" id="KW-1185">Reference proteome</keyword>
<dbReference type="InterPro" id="IPR023662">
    <property type="entry name" value="Rhomboid_protease_GlpG"/>
</dbReference>